<dbReference type="AlphaFoldDB" id="A0A814G9Y2"/>
<keyword evidence="2" id="KW-1185">Reference proteome</keyword>
<reference evidence="1" key="1">
    <citation type="submission" date="2021-02" db="EMBL/GenBank/DDBJ databases">
        <authorList>
            <person name="Nowell W R."/>
        </authorList>
    </citation>
    <scope>NUCLEOTIDE SEQUENCE</scope>
    <source>
        <strain evidence="1">Ploen Becks lab</strain>
    </source>
</reference>
<dbReference type="OrthoDB" id="6270329at2759"/>
<proteinExistence type="predicted"/>
<dbReference type="EMBL" id="CAJNOC010003623">
    <property type="protein sequence ID" value="CAF0991154.1"/>
    <property type="molecule type" value="Genomic_DNA"/>
</dbReference>
<dbReference type="Proteomes" id="UP000663879">
    <property type="component" value="Unassembled WGS sequence"/>
</dbReference>
<evidence type="ECO:0000313" key="1">
    <source>
        <dbReference type="EMBL" id="CAF0991154.1"/>
    </source>
</evidence>
<dbReference type="InterPro" id="IPR013083">
    <property type="entry name" value="Znf_RING/FYVE/PHD"/>
</dbReference>
<protein>
    <submittedName>
        <fullName evidence="1">Uncharacterized protein</fullName>
    </submittedName>
</protein>
<comment type="caution">
    <text evidence="1">The sequence shown here is derived from an EMBL/GenBank/DDBJ whole genome shotgun (WGS) entry which is preliminary data.</text>
</comment>
<dbReference type="Gene3D" id="3.30.40.10">
    <property type="entry name" value="Zinc/RING finger domain, C3HC4 (zinc finger)"/>
    <property type="match status" value="1"/>
</dbReference>
<gene>
    <name evidence="1" type="ORF">OXX778_LOCUS15917</name>
</gene>
<evidence type="ECO:0000313" key="2">
    <source>
        <dbReference type="Proteomes" id="UP000663879"/>
    </source>
</evidence>
<accession>A0A814G9Y2</accession>
<organism evidence="1 2">
    <name type="scientific">Brachionus calyciflorus</name>
    <dbReference type="NCBI Taxonomy" id="104777"/>
    <lineage>
        <taxon>Eukaryota</taxon>
        <taxon>Metazoa</taxon>
        <taxon>Spiralia</taxon>
        <taxon>Gnathifera</taxon>
        <taxon>Rotifera</taxon>
        <taxon>Eurotatoria</taxon>
        <taxon>Monogononta</taxon>
        <taxon>Pseudotrocha</taxon>
        <taxon>Ploima</taxon>
        <taxon>Brachionidae</taxon>
        <taxon>Brachionus</taxon>
    </lineage>
</organism>
<name>A0A814G9Y2_9BILA</name>
<sequence>MNIFSNLFKCKICDNTLKNTVLLPCGESICFHHTLNVRSIDCHSCHVKHLVPPNGFPHNKLLNILIDSNIQNFDMGEEYKDAMHSCSCLEKTLDEFEQFISKPNEYVNKFYDKLKHSVDLKREEVKFENEKKIESLFRDLNSFETDLIFNNSKKSEDIIEKLLKSYISQNEISHLFTTTAKRKLISVLKEKLLIKKDIIEDQIDESYLKLINDVKTYEKMSSDSAENFQLNHDCKLEIEKLKKLLHESLESLKVLKIDRVRFKKIRDDIDNGRSYLNLTIRKIKEGLMHKKGFDFESEQFNFPKIPQKNELGLKSLKNEGVIELVVNGLRARKQNGIKDDDIVYGEKVYINEIPFYAGMKFEKGKKGEVNCLACLYCSNEYDFSGIDVEYTMKLLHKEYPDMDIEKQITNTFKHFSDGFKRLITLDELIKKYSSEEEDQCILMIKIKVLKLHDRRVKKEKNLVCPKSLILVSLNFIPQLKRDFKNLNI</sequence>